<keyword evidence="7" id="KW-1185">Reference proteome</keyword>
<dbReference type="Proteomes" id="UP000644115">
    <property type="component" value="Unassembled WGS sequence"/>
</dbReference>
<sequence length="114" mass="13575">MQFLGIRVLLKRIKAIRFMMADKTVPKRKKALIVFGIIYLFLPIDLIPPILFPIGWIDDFLLWLFILYHLRNELDSYWTGGKTKDFSKKYRGKTFVDDVEYEVKEESAEDKNNQ</sequence>
<gene>
    <name evidence="6" type="ORF">H8876_02865</name>
</gene>
<keyword evidence="3" id="KW-1133">Transmembrane helix</keyword>
<accession>A0A923SLC3</accession>
<comment type="subcellular location">
    <subcellularLocation>
        <location evidence="1">Endomembrane system</location>
        <topology evidence="1">Multi-pass membrane protein</topology>
    </subcellularLocation>
</comment>
<proteinExistence type="predicted"/>
<dbReference type="GO" id="GO:0012505">
    <property type="term" value="C:endomembrane system"/>
    <property type="evidence" value="ECO:0007669"/>
    <property type="project" value="UniProtKB-SubCell"/>
</dbReference>
<dbReference type="RefSeq" id="WP_177265792.1">
    <property type="nucleotide sequence ID" value="NZ_JACRWC010000040.1"/>
</dbReference>
<dbReference type="AlphaFoldDB" id="A0A923SLC3"/>
<organism evidence="6 7">
    <name type="scientific">Lentihominibacter faecis</name>
    <dbReference type="NCBI Taxonomy" id="2764712"/>
    <lineage>
        <taxon>Bacteria</taxon>
        <taxon>Bacillati</taxon>
        <taxon>Bacillota</taxon>
        <taxon>Clostridia</taxon>
        <taxon>Peptostreptococcales</taxon>
        <taxon>Anaerovoracaceae</taxon>
        <taxon>Lentihominibacter</taxon>
    </lineage>
</organism>
<evidence type="ECO:0000259" key="5">
    <source>
        <dbReference type="Pfam" id="PF06803"/>
    </source>
</evidence>
<protein>
    <submittedName>
        <fullName evidence="6">DUF1232 domain-containing protein</fullName>
    </submittedName>
</protein>
<dbReference type="Pfam" id="PF06803">
    <property type="entry name" value="DUF1232"/>
    <property type="match status" value="1"/>
</dbReference>
<feature type="domain" description="DUF1232" evidence="5">
    <location>
        <begin position="30"/>
        <end position="62"/>
    </location>
</feature>
<evidence type="ECO:0000256" key="3">
    <source>
        <dbReference type="ARBA" id="ARBA00022989"/>
    </source>
</evidence>
<keyword evidence="4" id="KW-0472">Membrane</keyword>
<evidence type="ECO:0000256" key="2">
    <source>
        <dbReference type="ARBA" id="ARBA00022692"/>
    </source>
</evidence>
<dbReference type="InterPro" id="IPR010652">
    <property type="entry name" value="DUF1232"/>
</dbReference>
<evidence type="ECO:0000313" key="7">
    <source>
        <dbReference type="Proteomes" id="UP000644115"/>
    </source>
</evidence>
<evidence type="ECO:0000256" key="1">
    <source>
        <dbReference type="ARBA" id="ARBA00004127"/>
    </source>
</evidence>
<reference evidence="6" key="1">
    <citation type="submission" date="2020-08" db="EMBL/GenBank/DDBJ databases">
        <authorList>
            <person name="Liu C."/>
            <person name="Sun Q."/>
        </authorList>
    </citation>
    <scope>NUCLEOTIDE SEQUENCE</scope>
    <source>
        <strain evidence="6">BX16</strain>
    </source>
</reference>
<evidence type="ECO:0000256" key="4">
    <source>
        <dbReference type="ARBA" id="ARBA00023136"/>
    </source>
</evidence>
<name>A0A923SLC3_9FIRM</name>
<keyword evidence="2" id="KW-0812">Transmembrane</keyword>
<evidence type="ECO:0000313" key="6">
    <source>
        <dbReference type="EMBL" id="MBC5998942.1"/>
    </source>
</evidence>
<dbReference type="EMBL" id="JACRWC010000040">
    <property type="protein sequence ID" value="MBC5998942.1"/>
    <property type="molecule type" value="Genomic_DNA"/>
</dbReference>
<comment type="caution">
    <text evidence="6">The sequence shown here is derived from an EMBL/GenBank/DDBJ whole genome shotgun (WGS) entry which is preliminary data.</text>
</comment>